<feature type="non-terminal residue" evidence="4">
    <location>
        <position position="229"/>
    </location>
</feature>
<dbReference type="GO" id="GO:0050660">
    <property type="term" value="F:flavin adenine dinucleotide binding"/>
    <property type="evidence" value="ECO:0007669"/>
    <property type="project" value="InterPro"/>
</dbReference>
<evidence type="ECO:0000259" key="3">
    <source>
        <dbReference type="SMART" id="SM00893"/>
    </source>
</evidence>
<dbReference type="InterPro" id="IPR014729">
    <property type="entry name" value="Rossmann-like_a/b/a_fold"/>
</dbReference>
<dbReference type="SUPFAM" id="SSF52467">
    <property type="entry name" value="DHS-like NAD/FAD-binding domain"/>
    <property type="match status" value="1"/>
</dbReference>
<dbReference type="Pfam" id="PF00766">
    <property type="entry name" value="ETF_alpha"/>
    <property type="match status" value="1"/>
</dbReference>
<dbReference type="InterPro" id="IPR014730">
    <property type="entry name" value="ETF_a/b_N"/>
</dbReference>
<gene>
    <name evidence="4" type="ORF">OBRU01_02501</name>
</gene>
<reference evidence="4 5" key="1">
    <citation type="journal article" date="2015" name="Genome Biol. Evol.">
        <title>The genome of winter moth (Operophtera brumata) provides a genomic perspective on sexual dimorphism and phenology.</title>
        <authorList>
            <person name="Derks M.F."/>
            <person name="Smit S."/>
            <person name="Salis L."/>
            <person name="Schijlen E."/>
            <person name="Bossers A."/>
            <person name="Mateman C."/>
            <person name="Pijl A.S."/>
            <person name="de Ridder D."/>
            <person name="Groenen M.A."/>
            <person name="Visser M.E."/>
            <person name="Megens H.J."/>
        </authorList>
    </citation>
    <scope>NUCLEOTIDE SEQUENCE [LARGE SCALE GENOMIC DNA]</scope>
    <source>
        <strain evidence="4">WM2013NL</strain>
        <tissue evidence="4">Head and thorax</tissue>
    </source>
</reference>
<organism evidence="4 5">
    <name type="scientific">Operophtera brumata</name>
    <name type="common">Winter moth</name>
    <name type="synonym">Phalaena brumata</name>
    <dbReference type="NCBI Taxonomy" id="104452"/>
    <lineage>
        <taxon>Eukaryota</taxon>
        <taxon>Metazoa</taxon>
        <taxon>Ecdysozoa</taxon>
        <taxon>Arthropoda</taxon>
        <taxon>Hexapoda</taxon>
        <taxon>Insecta</taxon>
        <taxon>Pterygota</taxon>
        <taxon>Neoptera</taxon>
        <taxon>Endopterygota</taxon>
        <taxon>Lepidoptera</taxon>
        <taxon>Glossata</taxon>
        <taxon>Ditrysia</taxon>
        <taxon>Geometroidea</taxon>
        <taxon>Geometridae</taxon>
        <taxon>Larentiinae</taxon>
        <taxon>Operophtera</taxon>
    </lineage>
</organism>
<dbReference type="GO" id="GO:0005759">
    <property type="term" value="C:mitochondrial matrix"/>
    <property type="evidence" value="ECO:0007669"/>
    <property type="project" value="UniProtKB-SubCell"/>
</dbReference>
<sequence length="229" mass="23683">MFSPSSRHLFLSTQLRRLQSTLLVAEHNNGVLTPATQNALTAAKKIGGDVSILVAGTKCGPAAENIAKASGVSKVLVAESDVFKGSIAESLAPLIVASQKQFKFTHILAPASALGKAVLPRVAATLDVSPITDIIGVITVRSTAFPPDSLEGGSAAVEKAPEGDYKTDLVEFVSQELAKSDRPELTSAKNIISGGRGLKSGDNFKLLYDLADKLNAAVGASRAAVDAGF</sequence>
<dbReference type="SMART" id="SM00893">
    <property type="entry name" value="ETF"/>
    <property type="match status" value="1"/>
</dbReference>
<dbReference type="PANTHER" id="PTHR43153">
    <property type="entry name" value="ELECTRON TRANSFER FLAVOPROTEIN ALPHA"/>
    <property type="match status" value="1"/>
</dbReference>
<comment type="caution">
    <text evidence="4">The sequence shown here is derived from an EMBL/GenBank/DDBJ whole genome shotgun (WGS) entry which is preliminary data.</text>
</comment>
<evidence type="ECO:0000313" key="4">
    <source>
        <dbReference type="EMBL" id="KOB78354.1"/>
    </source>
</evidence>
<dbReference type="InterPro" id="IPR029035">
    <property type="entry name" value="DHS-like_NAD/FAD-binding_dom"/>
</dbReference>
<keyword evidence="5" id="KW-1185">Reference proteome</keyword>
<dbReference type="Pfam" id="PF01012">
    <property type="entry name" value="ETF"/>
    <property type="match status" value="1"/>
</dbReference>
<dbReference type="Proteomes" id="UP000037510">
    <property type="component" value="Unassembled WGS sequence"/>
</dbReference>
<dbReference type="EMBL" id="JTDY01000195">
    <property type="protein sequence ID" value="KOB78354.1"/>
    <property type="molecule type" value="Genomic_DNA"/>
</dbReference>
<dbReference type="SUPFAM" id="SSF52402">
    <property type="entry name" value="Adenine nucleotide alpha hydrolases-like"/>
    <property type="match status" value="1"/>
</dbReference>
<dbReference type="InterPro" id="IPR014731">
    <property type="entry name" value="ETF_asu_C"/>
</dbReference>
<dbReference type="PANTHER" id="PTHR43153:SF1">
    <property type="entry name" value="ELECTRON TRANSFER FLAVOPROTEIN SUBUNIT ALPHA, MITOCHONDRIAL"/>
    <property type="match status" value="1"/>
</dbReference>
<proteinExistence type="inferred from homology"/>
<accession>A0A0L7LSJ0</accession>
<protein>
    <submittedName>
        <fullName evidence="4">Putative cxpwmw03</fullName>
    </submittedName>
</protein>
<comment type="subcellular location">
    <subcellularLocation>
        <location evidence="1">Mitochondrion matrix</location>
    </subcellularLocation>
</comment>
<evidence type="ECO:0000313" key="5">
    <source>
        <dbReference type="Proteomes" id="UP000037510"/>
    </source>
</evidence>
<dbReference type="Gene3D" id="3.40.50.1220">
    <property type="entry name" value="TPP-binding domain"/>
    <property type="match status" value="1"/>
</dbReference>
<dbReference type="STRING" id="104452.A0A0L7LSJ0"/>
<dbReference type="CDD" id="cd01715">
    <property type="entry name" value="ETF_alpha"/>
    <property type="match status" value="1"/>
</dbReference>
<feature type="domain" description="Electron transfer flavoprotein alpha/beta-subunit N-terminal" evidence="3">
    <location>
        <begin position="21"/>
        <end position="176"/>
    </location>
</feature>
<evidence type="ECO:0000256" key="2">
    <source>
        <dbReference type="ARBA" id="ARBA00005817"/>
    </source>
</evidence>
<comment type="similarity">
    <text evidence="2">Belongs to the ETF alpha-subunit/FixB family.</text>
</comment>
<dbReference type="GO" id="GO:0009055">
    <property type="term" value="F:electron transfer activity"/>
    <property type="evidence" value="ECO:0007669"/>
    <property type="project" value="InterPro"/>
</dbReference>
<dbReference type="AlphaFoldDB" id="A0A0L7LSJ0"/>
<evidence type="ECO:0000256" key="1">
    <source>
        <dbReference type="ARBA" id="ARBA00004305"/>
    </source>
</evidence>
<dbReference type="InterPro" id="IPR001308">
    <property type="entry name" value="ETF_a/FixB"/>
</dbReference>
<dbReference type="InterPro" id="IPR033947">
    <property type="entry name" value="ETF_alpha_N"/>
</dbReference>
<dbReference type="Gene3D" id="3.40.50.620">
    <property type="entry name" value="HUPs"/>
    <property type="match status" value="1"/>
</dbReference>
<name>A0A0L7LSJ0_OPEBR</name>
<dbReference type="GO" id="GO:0033539">
    <property type="term" value="P:fatty acid beta-oxidation using acyl-CoA dehydrogenase"/>
    <property type="evidence" value="ECO:0007669"/>
    <property type="project" value="TreeGrafter"/>
</dbReference>